<dbReference type="InterPro" id="IPR000620">
    <property type="entry name" value="EamA_dom"/>
</dbReference>
<evidence type="ECO:0000256" key="6">
    <source>
        <dbReference type="SAM" id="Phobius"/>
    </source>
</evidence>
<gene>
    <name evidence="8" type="ORF">NBRC116598_29690</name>
</gene>
<proteinExistence type="inferred from homology"/>
<comment type="caution">
    <text evidence="8">The sequence shown here is derived from an EMBL/GenBank/DDBJ whole genome shotgun (WGS) entry which is preliminary data.</text>
</comment>
<keyword evidence="4 6" id="KW-1133">Transmembrane helix</keyword>
<evidence type="ECO:0000259" key="7">
    <source>
        <dbReference type="Pfam" id="PF00892"/>
    </source>
</evidence>
<dbReference type="InterPro" id="IPR037185">
    <property type="entry name" value="EmrE-like"/>
</dbReference>
<organism evidence="8 9">
    <name type="scientific">Pseudophaeobacter arcticus</name>
    <dbReference type="NCBI Taxonomy" id="385492"/>
    <lineage>
        <taxon>Bacteria</taxon>
        <taxon>Pseudomonadati</taxon>
        <taxon>Pseudomonadota</taxon>
        <taxon>Alphaproteobacteria</taxon>
        <taxon>Rhodobacterales</taxon>
        <taxon>Paracoccaceae</taxon>
        <taxon>Pseudophaeobacter</taxon>
    </lineage>
</organism>
<feature type="transmembrane region" description="Helical" evidence="6">
    <location>
        <begin position="152"/>
        <end position="175"/>
    </location>
</feature>
<protein>
    <submittedName>
        <fullName evidence="8">DMT family transporter</fullName>
    </submittedName>
</protein>
<dbReference type="EMBL" id="BAABWU010000012">
    <property type="protein sequence ID" value="GAA6197525.1"/>
    <property type="molecule type" value="Genomic_DNA"/>
</dbReference>
<evidence type="ECO:0000313" key="9">
    <source>
        <dbReference type="Proteomes" id="UP001441944"/>
    </source>
</evidence>
<evidence type="ECO:0000256" key="1">
    <source>
        <dbReference type="ARBA" id="ARBA00004141"/>
    </source>
</evidence>
<sequence length="310" mass="32962">MKQIAALPPHAGHQTTAAQAMLAAMAIIGVTDNVVPLMAETMGLGQFYLLRTLVALPILWVLSKMGFGSMMPRRFGAVGLRALLVALSMVFYFSAVALMPIAQALAGLFTSPIIIVVVSVLFMRLRIGMVRVAAVIGGFVGVLFVLQPDVAAFDWLILLPVAGGFFYALGSIVTGTMCKEESTVAMLFIYLLAQGLIGAGLLVAVEIWPLPVGQGADGFVTRGWVWPLWEMSHFILLQGFAAVAGVFLITKAYQLGEASFVAVFEYSVLLVGPAIAWVVFGQVLNLWQMLGIALIVLAGSTLALRSSKGA</sequence>
<evidence type="ECO:0000256" key="2">
    <source>
        <dbReference type="ARBA" id="ARBA00009853"/>
    </source>
</evidence>
<feature type="transmembrane region" description="Helical" evidence="6">
    <location>
        <begin position="45"/>
        <end position="63"/>
    </location>
</feature>
<dbReference type="PANTHER" id="PTHR22911:SF6">
    <property type="entry name" value="SOLUTE CARRIER FAMILY 35 MEMBER G1"/>
    <property type="match status" value="1"/>
</dbReference>
<feature type="transmembrane region" description="Helical" evidence="6">
    <location>
        <begin position="101"/>
        <end position="122"/>
    </location>
</feature>
<feature type="transmembrane region" description="Helical" evidence="6">
    <location>
        <begin position="228"/>
        <end position="248"/>
    </location>
</feature>
<dbReference type="RefSeq" id="WP_353401174.1">
    <property type="nucleotide sequence ID" value="NZ_BAABWU010000012.1"/>
</dbReference>
<dbReference type="PANTHER" id="PTHR22911">
    <property type="entry name" value="ACYL-MALONYL CONDENSING ENZYME-RELATED"/>
    <property type="match status" value="1"/>
</dbReference>
<keyword evidence="9" id="KW-1185">Reference proteome</keyword>
<name>A0ABQ0ANR1_9RHOB</name>
<feature type="transmembrane region" description="Helical" evidence="6">
    <location>
        <begin position="75"/>
        <end position="95"/>
    </location>
</feature>
<evidence type="ECO:0000256" key="5">
    <source>
        <dbReference type="ARBA" id="ARBA00023136"/>
    </source>
</evidence>
<comment type="subcellular location">
    <subcellularLocation>
        <location evidence="1">Membrane</location>
        <topology evidence="1">Multi-pass membrane protein</topology>
    </subcellularLocation>
</comment>
<feature type="domain" description="EamA" evidence="7">
    <location>
        <begin position="156"/>
        <end position="298"/>
    </location>
</feature>
<accession>A0ABQ0ANR1</accession>
<evidence type="ECO:0000313" key="8">
    <source>
        <dbReference type="EMBL" id="GAA6197525.1"/>
    </source>
</evidence>
<feature type="transmembrane region" description="Helical" evidence="6">
    <location>
        <begin position="260"/>
        <end position="280"/>
    </location>
</feature>
<reference evidence="8 9" key="1">
    <citation type="submission" date="2024-04" db="EMBL/GenBank/DDBJ databases">
        <title>Draft genome sequence of Pseudophaeobacter arcticus NBRC 116598.</title>
        <authorList>
            <person name="Miyakawa T."/>
            <person name="Kusuya Y."/>
            <person name="Miura T."/>
        </authorList>
    </citation>
    <scope>NUCLEOTIDE SEQUENCE [LARGE SCALE GENOMIC DNA]</scope>
    <source>
        <strain evidence="8 9">SU-CL00105</strain>
    </source>
</reference>
<comment type="similarity">
    <text evidence="2">Belongs to the drug/metabolite transporter (DMT) superfamily. 10 TMS drug/metabolite exporter (DME) (TC 2.A.7.3) family.</text>
</comment>
<keyword evidence="5 6" id="KW-0472">Membrane</keyword>
<evidence type="ECO:0000256" key="4">
    <source>
        <dbReference type="ARBA" id="ARBA00022989"/>
    </source>
</evidence>
<feature type="transmembrane region" description="Helical" evidence="6">
    <location>
        <begin position="286"/>
        <end position="304"/>
    </location>
</feature>
<feature type="transmembrane region" description="Helical" evidence="6">
    <location>
        <begin position="20"/>
        <end position="39"/>
    </location>
</feature>
<dbReference type="SUPFAM" id="SSF103481">
    <property type="entry name" value="Multidrug resistance efflux transporter EmrE"/>
    <property type="match status" value="2"/>
</dbReference>
<keyword evidence="3 6" id="KW-0812">Transmembrane</keyword>
<dbReference type="Proteomes" id="UP001441944">
    <property type="component" value="Unassembled WGS sequence"/>
</dbReference>
<evidence type="ECO:0000256" key="3">
    <source>
        <dbReference type="ARBA" id="ARBA00022692"/>
    </source>
</evidence>
<dbReference type="Pfam" id="PF00892">
    <property type="entry name" value="EamA"/>
    <property type="match status" value="1"/>
</dbReference>
<feature type="transmembrane region" description="Helical" evidence="6">
    <location>
        <begin position="129"/>
        <end position="146"/>
    </location>
</feature>
<feature type="transmembrane region" description="Helical" evidence="6">
    <location>
        <begin position="187"/>
        <end position="208"/>
    </location>
</feature>